<dbReference type="AlphaFoldDB" id="A0A9P5P176"/>
<dbReference type="OrthoDB" id="10261556at2759"/>
<reference evidence="1" key="1">
    <citation type="submission" date="2020-11" db="EMBL/GenBank/DDBJ databases">
        <authorList>
            <consortium name="DOE Joint Genome Institute"/>
            <person name="Ahrendt S."/>
            <person name="Riley R."/>
            <person name="Andreopoulos W."/>
            <person name="LaButti K."/>
            <person name="Pangilinan J."/>
            <person name="Ruiz-duenas F.J."/>
            <person name="Barrasa J.M."/>
            <person name="Sanchez-Garcia M."/>
            <person name="Camarero S."/>
            <person name="Miyauchi S."/>
            <person name="Serrano A."/>
            <person name="Linde D."/>
            <person name="Babiker R."/>
            <person name="Drula E."/>
            <person name="Ayuso-Fernandez I."/>
            <person name="Pacheco R."/>
            <person name="Padilla G."/>
            <person name="Ferreira P."/>
            <person name="Barriuso J."/>
            <person name="Kellner H."/>
            <person name="Castanera R."/>
            <person name="Alfaro M."/>
            <person name="Ramirez L."/>
            <person name="Pisabarro A.G."/>
            <person name="Kuo A."/>
            <person name="Tritt A."/>
            <person name="Lipzen A."/>
            <person name="He G."/>
            <person name="Yan M."/>
            <person name="Ng V."/>
            <person name="Cullen D."/>
            <person name="Martin F."/>
            <person name="Rosso M.-N."/>
            <person name="Henrissat B."/>
            <person name="Hibbett D."/>
            <person name="Martinez A.T."/>
            <person name="Grigoriev I.V."/>
        </authorList>
    </citation>
    <scope>NUCLEOTIDE SEQUENCE</scope>
    <source>
        <strain evidence="1">AH 44721</strain>
    </source>
</reference>
<dbReference type="EMBL" id="JADNYJ010000003">
    <property type="protein sequence ID" value="KAF8912181.1"/>
    <property type="molecule type" value="Genomic_DNA"/>
</dbReference>
<keyword evidence="2" id="KW-1185">Reference proteome</keyword>
<proteinExistence type="predicted"/>
<organism evidence="1 2">
    <name type="scientific">Gymnopilus junonius</name>
    <name type="common">Spectacular rustgill mushroom</name>
    <name type="synonym">Gymnopilus spectabilis subsp. junonius</name>
    <dbReference type="NCBI Taxonomy" id="109634"/>
    <lineage>
        <taxon>Eukaryota</taxon>
        <taxon>Fungi</taxon>
        <taxon>Dikarya</taxon>
        <taxon>Basidiomycota</taxon>
        <taxon>Agaricomycotina</taxon>
        <taxon>Agaricomycetes</taxon>
        <taxon>Agaricomycetidae</taxon>
        <taxon>Agaricales</taxon>
        <taxon>Agaricineae</taxon>
        <taxon>Hymenogastraceae</taxon>
        <taxon>Gymnopilus</taxon>
    </lineage>
</organism>
<comment type="caution">
    <text evidence="1">The sequence shown here is derived from an EMBL/GenBank/DDBJ whole genome shotgun (WGS) entry which is preliminary data.</text>
</comment>
<dbReference type="Proteomes" id="UP000724874">
    <property type="component" value="Unassembled WGS sequence"/>
</dbReference>
<evidence type="ECO:0000313" key="1">
    <source>
        <dbReference type="EMBL" id="KAF8912181.1"/>
    </source>
</evidence>
<sequence length="101" mass="11411">MDLGNDLTSHLETLRTCSATQLDQFKHELSLEIDERIPRTWLDGLKETDRTVCWRAILICYVITQGQQIPREMQLRAVLADFQGLDSLISAGTGSGRYSAQ</sequence>
<accession>A0A9P5P176</accession>
<name>A0A9P5P176_GYMJU</name>
<evidence type="ECO:0000313" key="2">
    <source>
        <dbReference type="Proteomes" id="UP000724874"/>
    </source>
</evidence>
<protein>
    <submittedName>
        <fullName evidence="1">Uncharacterized protein</fullName>
    </submittedName>
</protein>
<gene>
    <name evidence="1" type="ORF">CPB84DRAFT_1761501</name>
</gene>